<sequence>MSSPQDLTQPTAKPEMFLTHETIHEMLVLANDKRVTKNANGLGFTQFGEIDMSTDWWDQLIKMCPEAAKHRVHPLRDIPLLDSLYHKVTISAAKVGRINKEQANCLNK</sequence>
<organism evidence="1 2">
    <name type="scientific">Eruca vesicaria subsp. sativa</name>
    <name type="common">Garden rocket</name>
    <name type="synonym">Eruca sativa</name>
    <dbReference type="NCBI Taxonomy" id="29727"/>
    <lineage>
        <taxon>Eukaryota</taxon>
        <taxon>Viridiplantae</taxon>
        <taxon>Streptophyta</taxon>
        <taxon>Embryophyta</taxon>
        <taxon>Tracheophyta</taxon>
        <taxon>Spermatophyta</taxon>
        <taxon>Magnoliopsida</taxon>
        <taxon>eudicotyledons</taxon>
        <taxon>Gunneridae</taxon>
        <taxon>Pentapetalae</taxon>
        <taxon>rosids</taxon>
        <taxon>malvids</taxon>
        <taxon>Brassicales</taxon>
        <taxon>Brassicaceae</taxon>
        <taxon>Brassiceae</taxon>
        <taxon>Eruca</taxon>
    </lineage>
</organism>
<comment type="caution">
    <text evidence="1">The sequence shown here is derived from an EMBL/GenBank/DDBJ whole genome shotgun (WGS) entry which is preliminary data.</text>
</comment>
<evidence type="ECO:0000313" key="2">
    <source>
        <dbReference type="Proteomes" id="UP001642260"/>
    </source>
</evidence>
<evidence type="ECO:0000313" key="1">
    <source>
        <dbReference type="EMBL" id="CAH8314629.1"/>
    </source>
</evidence>
<dbReference type="Proteomes" id="UP001642260">
    <property type="component" value="Unassembled WGS sequence"/>
</dbReference>
<accession>A0ABC8JB28</accession>
<reference evidence="1 2" key="1">
    <citation type="submission" date="2022-03" db="EMBL/GenBank/DDBJ databases">
        <authorList>
            <person name="Macdonald S."/>
            <person name="Ahmed S."/>
            <person name="Newling K."/>
        </authorList>
    </citation>
    <scope>NUCLEOTIDE SEQUENCE [LARGE SCALE GENOMIC DNA]</scope>
</reference>
<dbReference type="AlphaFoldDB" id="A0ABC8JB28"/>
<proteinExistence type="predicted"/>
<keyword evidence="2" id="KW-1185">Reference proteome</keyword>
<gene>
    <name evidence="1" type="ORF">ERUC_LOCUS7212</name>
</gene>
<name>A0ABC8JB28_ERUVS</name>
<protein>
    <submittedName>
        <fullName evidence="1">Uncharacterized protein</fullName>
    </submittedName>
</protein>
<dbReference type="EMBL" id="CAKOAT010081377">
    <property type="protein sequence ID" value="CAH8314629.1"/>
    <property type="molecule type" value="Genomic_DNA"/>
</dbReference>